<keyword evidence="1 2" id="KW-0807">Transducer</keyword>
<keyword evidence="3" id="KW-1133">Transmembrane helix</keyword>
<protein>
    <submittedName>
        <fullName evidence="5">Methyl-accepting chemotaxis protein</fullName>
    </submittedName>
</protein>
<dbReference type="InterPro" id="IPR007892">
    <property type="entry name" value="CHASE4"/>
</dbReference>
<sequence>MLLSRTSEDAVQADYRRHFLYPLAAVLVAAGAVMIGLLLWLTSVTDIRQARQEAEMARLLVWSRMDFMARNMSDYATWDDAVTYLVTDLDMDWAADNIGPYLFEAQGYEHSFVIDARDRTVFASDGDRVTRADARSVLGPVLDQELAALRRTPPGRDVRRTGQVLVNGRLAIYSIAAIIPHPGRVRLPAGPATYLLMVDVLSPQQLSTLGRERGIDALRFAPGAPADADGSHTLRMTADDQAGHLTWAAAKPGTAMRNRALPVLGLLILLLAGVAAGVLRRCRLSIEQTRQATAQADADAAEARRALSALTTAQDAAAAADAEAKRRLETVVMEVRAENDALSGRVAASRAAALAEARRDLERGLAPVLATLGQQGMMLAVASERMREQAGQLGALVTAATASVAETQRCLDTLVPDARACAEAGDQIDRDTADGLSEVRRAGADASRIGGSVAALSASLDEVDTVVDAIDSLAKQTNMLALNARIEAARSGAAGEGFAVVAREIKLLADGTSDLTKKVSEQLSGLRGHAGDTVALVETITDAMRRTEQASGAIGDAVRRQVDGMVRIGGGIDRVADTGRATAAAIADAHSAVAAGHEAADRMDEVAMQLSETLRSLDSGVAAFVRHLEAA</sequence>
<evidence type="ECO:0000259" key="4">
    <source>
        <dbReference type="PROSITE" id="PS50111"/>
    </source>
</evidence>
<evidence type="ECO:0000313" key="6">
    <source>
        <dbReference type="Proteomes" id="UP000734218"/>
    </source>
</evidence>
<dbReference type="Gene3D" id="1.10.287.950">
    <property type="entry name" value="Methyl-accepting chemotaxis protein"/>
    <property type="match status" value="1"/>
</dbReference>
<dbReference type="PANTHER" id="PTHR32089:SF112">
    <property type="entry name" value="LYSOZYME-LIKE PROTEIN-RELATED"/>
    <property type="match status" value="1"/>
</dbReference>
<evidence type="ECO:0000256" key="2">
    <source>
        <dbReference type="PROSITE-ProRule" id="PRU00284"/>
    </source>
</evidence>
<keyword evidence="3" id="KW-0812">Transmembrane</keyword>
<feature type="transmembrane region" description="Helical" evidence="3">
    <location>
        <begin position="260"/>
        <end position="279"/>
    </location>
</feature>
<keyword evidence="6" id="KW-1185">Reference proteome</keyword>
<feature type="domain" description="Methyl-accepting transducer" evidence="4">
    <location>
        <begin position="397"/>
        <end position="597"/>
    </location>
</feature>
<dbReference type="Proteomes" id="UP000734218">
    <property type="component" value="Unassembled WGS sequence"/>
</dbReference>
<keyword evidence="3" id="KW-0472">Membrane</keyword>
<dbReference type="RefSeq" id="WP_167952056.1">
    <property type="nucleotide sequence ID" value="NZ_JAATJE010000001.1"/>
</dbReference>
<evidence type="ECO:0000256" key="3">
    <source>
        <dbReference type="SAM" id="Phobius"/>
    </source>
</evidence>
<dbReference type="InterPro" id="IPR004089">
    <property type="entry name" value="MCPsignal_dom"/>
</dbReference>
<feature type="transmembrane region" description="Helical" evidence="3">
    <location>
        <begin position="20"/>
        <end position="41"/>
    </location>
</feature>
<reference evidence="5 6" key="1">
    <citation type="submission" date="2020-03" db="EMBL/GenBank/DDBJ databases">
        <title>Genomic Encyclopedia of Type Strains, Phase IV (KMG-IV): sequencing the most valuable type-strain genomes for metagenomic binning, comparative biology and taxonomic classification.</title>
        <authorList>
            <person name="Goeker M."/>
        </authorList>
    </citation>
    <scope>NUCLEOTIDE SEQUENCE [LARGE SCALE GENOMIC DNA]</scope>
    <source>
        <strain evidence="5 6">DSM 27651</strain>
    </source>
</reference>
<dbReference type="PANTHER" id="PTHR32089">
    <property type="entry name" value="METHYL-ACCEPTING CHEMOTAXIS PROTEIN MCPB"/>
    <property type="match status" value="1"/>
</dbReference>
<proteinExistence type="predicted"/>
<evidence type="ECO:0000313" key="5">
    <source>
        <dbReference type="EMBL" id="NJC32689.1"/>
    </source>
</evidence>
<dbReference type="SUPFAM" id="SSF58104">
    <property type="entry name" value="Methyl-accepting chemotaxis protein (MCP) signaling domain"/>
    <property type="match status" value="1"/>
</dbReference>
<accession>A0ABX0XHJ8</accession>
<dbReference type="SMART" id="SM00283">
    <property type="entry name" value="MA"/>
    <property type="match status" value="1"/>
</dbReference>
<name>A0ABX0XHJ8_9SPHN</name>
<dbReference type="Pfam" id="PF00015">
    <property type="entry name" value="MCPsignal"/>
    <property type="match status" value="1"/>
</dbReference>
<evidence type="ECO:0000256" key="1">
    <source>
        <dbReference type="ARBA" id="ARBA00023224"/>
    </source>
</evidence>
<dbReference type="Pfam" id="PF05228">
    <property type="entry name" value="CHASE4"/>
    <property type="match status" value="1"/>
</dbReference>
<dbReference type="EMBL" id="JAATJE010000001">
    <property type="protein sequence ID" value="NJC32689.1"/>
    <property type="molecule type" value="Genomic_DNA"/>
</dbReference>
<dbReference type="PROSITE" id="PS50111">
    <property type="entry name" value="CHEMOTAXIS_TRANSDUC_2"/>
    <property type="match status" value="1"/>
</dbReference>
<gene>
    <name evidence="5" type="ORF">GGR88_000163</name>
</gene>
<organism evidence="5 6">
    <name type="scientific">Sphingomonas jejuensis</name>
    <dbReference type="NCBI Taxonomy" id="904715"/>
    <lineage>
        <taxon>Bacteria</taxon>
        <taxon>Pseudomonadati</taxon>
        <taxon>Pseudomonadota</taxon>
        <taxon>Alphaproteobacteria</taxon>
        <taxon>Sphingomonadales</taxon>
        <taxon>Sphingomonadaceae</taxon>
        <taxon>Sphingomonas</taxon>
    </lineage>
</organism>
<comment type="caution">
    <text evidence="5">The sequence shown here is derived from an EMBL/GenBank/DDBJ whole genome shotgun (WGS) entry which is preliminary data.</text>
</comment>